<accession>A0A927EAJ2</accession>
<dbReference type="EMBL" id="JACXWY010000010">
    <property type="protein sequence ID" value="MBD3847358.1"/>
    <property type="molecule type" value="Genomic_DNA"/>
</dbReference>
<protein>
    <submittedName>
        <fullName evidence="1">Uncharacterized protein</fullName>
    </submittedName>
</protein>
<gene>
    <name evidence="1" type="ORF">IED13_16765</name>
</gene>
<comment type="caution">
    <text evidence="1">The sequence shown here is derived from an EMBL/GenBank/DDBJ whole genome shotgun (WGS) entry which is preliminary data.</text>
</comment>
<reference evidence="1" key="1">
    <citation type="submission" date="2020-09" db="EMBL/GenBank/DDBJ databases">
        <title>Bosea spartocytisi sp. nov. a root nodule endophyte of Spartocytisus supranubius in the high mountain ecosystem fo the Teide National Park (Canary Islands, Spain).</title>
        <authorList>
            <person name="Pulido-Suarez L."/>
            <person name="Peix A."/>
            <person name="Igual J.M."/>
            <person name="Socas-Perez N."/>
            <person name="Velazquez E."/>
            <person name="Flores-Felix J.D."/>
            <person name="Leon-Barrios M."/>
        </authorList>
    </citation>
    <scope>NUCLEOTIDE SEQUENCE</scope>
    <source>
        <strain evidence="1">SSUT16</strain>
    </source>
</reference>
<keyword evidence="2" id="KW-1185">Reference proteome</keyword>
<name>A0A927EAJ2_9HYPH</name>
<dbReference type="RefSeq" id="WP_089172827.1">
    <property type="nucleotide sequence ID" value="NZ_JACXWY010000010.1"/>
</dbReference>
<proteinExistence type="predicted"/>
<dbReference type="AlphaFoldDB" id="A0A927EAJ2"/>
<sequence>MDVAVRRKARFFSIWLWAGLLASTFGLTSVQAACGHTRLFVDGSLDERDEACRAIEEVLHYFERGELRIDPELTIRFQREVYVDVVNPLTNETSLIRVSGIYRAGTKELQMTSSHSPWISQRRPWGLAWDQEFAHSILQHEIVHAELAQLMAGSYDKLPRSWHEALAYAVQIDLMPPNLKARVLEPYRSEEGFVNTLEVNDTTYELNPDAFAVASYKLYVRKGRLDFLKRVISLQLDTIRMNDFVP</sequence>
<dbReference type="Proteomes" id="UP000619295">
    <property type="component" value="Unassembled WGS sequence"/>
</dbReference>
<evidence type="ECO:0000313" key="2">
    <source>
        <dbReference type="Proteomes" id="UP000619295"/>
    </source>
</evidence>
<evidence type="ECO:0000313" key="1">
    <source>
        <dbReference type="EMBL" id="MBD3847358.1"/>
    </source>
</evidence>
<organism evidence="1 2">
    <name type="scientific">Bosea spartocytisi</name>
    <dbReference type="NCBI Taxonomy" id="2773451"/>
    <lineage>
        <taxon>Bacteria</taxon>
        <taxon>Pseudomonadati</taxon>
        <taxon>Pseudomonadota</taxon>
        <taxon>Alphaproteobacteria</taxon>
        <taxon>Hyphomicrobiales</taxon>
        <taxon>Boseaceae</taxon>
        <taxon>Bosea</taxon>
    </lineage>
</organism>